<evidence type="ECO:0000313" key="1">
    <source>
        <dbReference type="EMBL" id="SFM61945.1"/>
    </source>
</evidence>
<gene>
    <name evidence="1" type="ORF">SAMN05660836_00877</name>
</gene>
<dbReference type="STRING" id="39841.SAMN05660836_00877"/>
<dbReference type="EMBL" id="FOUU01000002">
    <property type="protein sequence ID" value="SFM61945.1"/>
    <property type="molecule type" value="Genomic_DNA"/>
</dbReference>
<dbReference type="AlphaFoldDB" id="A0A1I4SBV9"/>
<proteinExistence type="predicted"/>
<reference evidence="1 2" key="1">
    <citation type="submission" date="2016-10" db="EMBL/GenBank/DDBJ databases">
        <authorList>
            <person name="de Groot N.N."/>
        </authorList>
    </citation>
    <scope>NUCLEOTIDE SEQUENCE [LARGE SCALE GENOMIC DNA]</scope>
    <source>
        <strain evidence="1 2">DSM 9990</strain>
    </source>
</reference>
<sequence length="62" mass="6706">MNDSDSSSLCDVIPDTQLRGVSLVANGECNGSVYGTRFVRTEELYGTARDARCGGRREPPLI</sequence>
<evidence type="ECO:0000313" key="2">
    <source>
        <dbReference type="Proteomes" id="UP000199611"/>
    </source>
</evidence>
<name>A0A1I4SBV9_9BACT</name>
<organism evidence="1 2">
    <name type="scientific">Thermodesulforhabdus norvegica</name>
    <dbReference type="NCBI Taxonomy" id="39841"/>
    <lineage>
        <taxon>Bacteria</taxon>
        <taxon>Pseudomonadati</taxon>
        <taxon>Thermodesulfobacteriota</taxon>
        <taxon>Syntrophobacteria</taxon>
        <taxon>Syntrophobacterales</taxon>
        <taxon>Thermodesulforhabdaceae</taxon>
        <taxon>Thermodesulforhabdus</taxon>
    </lineage>
</organism>
<dbReference type="RefSeq" id="WP_143083096.1">
    <property type="nucleotide sequence ID" value="NZ_FOUU01000002.1"/>
</dbReference>
<accession>A0A1I4SBV9</accession>
<protein>
    <submittedName>
        <fullName evidence="1">Uncharacterized protein</fullName>
    </submittedName>
</protein>
<keyword evidence="2" id="KW-1185">Reference proteome</keyword>
<dbReference type="Proteomes" id="UP000199611">
    <property type="component" value="Unassembled WGS sequence"/>
</dbReference>